<evidence type="ECO:0000256" key="3">
    <source>
        <dbReference type="ARBA" id="ARBA00022763"/>
    </source>
</evidence>
<keyword evidence="3" id="KW-0227">DNA damage</keyword>
<evidence type="ECO:0000256" key="6">
    <source>
        <dbReference type="ARBA" id="ARBA00023242"/>
    </source>
</evidence>
<keyword evidence="5" id="KW-0233">DNA recombination</keyword>
<dbReference type="GO" id="GO:0140664">
    <property type="term" value="F:ATP-dependent DNA damage sensor activity"/>
    <property type="evidence" value="ECO:0007669"/>
    <property type="project" value="InterPro"/>
</dbReference>
<keyword evidence="6" id="KW-0539">Nucleus</keyword>
<dbReference type="InterPro" id="IPR020588">
    <property type="entry name" value="RecA_ATP-bd"/>
</dbReference>
<reference evidence="8 9" key="1">
    <citation type="journal article" date="2019" name="PLoS Biol.">
        <title>Sex chromosomes control vertical transmission of feminizing Wolbachia symbionts in an isopod.</title>
        <authorList>
            <person name="Becking T."/>
            <person name="Chebbi M.A."/>
            <person name="Giraud I."/>
            <person name="Moumen B."/>
            <person name="Laverre T."/>
            <person name="Caubet Y."/>
            <person name="Peccoud J."/>
            <person name="Gilbert C."/>
            <person name="Cordaux R."/>
        </authorList>
    </citation>
    <scope>NUCLEOTIDE SEQUENCE [LARGE SCALE GENOMIC DNA]</scope>
    <source>
        <strain evidence="8">ANa2</strain>
        <tissue evidence="8">Whole body excluding digestive tract and cuticle</tissue>
    </source>
</reference>
<dbReference type="GO" id="GO:0005524">
    <property type="term" value="F:ATP binding"/>
    <property type="evidence" value="ECO:0007669"/>
    <property type="project" value="InterPro"/>
</dbReference>
<evidence type="ECO:0000313" key="9">
    <source>
        <dbReference type="Proteomes" id="UP000326759"/>
    </source>
</evidence>
<comment type="subcellular location">
    <subcellularLocation>
        <location evidence="1">Nucleus</location>
    </subcellularLocation>
</comment>
<organism evidence="8 9">
    <name type="scientific">Armadillidium nasatum</name>
    <dbReference type="NCBI Taxonomy" id="96803"/>
    <lineage>
        <taxon>Eukaryota</taxon>
        <taxon>Metazoa</taxon>
        <taxon>Ecdysozoa</taxon>
        <taxon>Arthropoda</taxon>
        <taxon>Crustacea</taxon>
        <taxon>Multicrustacea</taxon>
        <taxon>Malacostraca</taxon>
        <taxon>Eumalacostraca</taxon>
        <taxon>Peracarida</taxon>
        <taxon>Isopoda</taxon>
        <taxon>Oniscidea</taxon>
        <taxon>Crinocheta</taxon>
        <taxon>Armadillidiidae</taxon>
        <taxon>Armadillidium</taxon>
    </lineage>
</organism>
<evidence type="ECO:0000256" key="5">
    <source>
        <dbReference type="ARBA" id="ARBA00023172"/>
    </source>
</evidence>
<dbReference type="Proteomes" id="UP000326759">
    <property type="component" value="Unassembled WGS sequence"/>
</dbReference>
<dbReference type="GO" id="GO:0000724">
    <property type="term" value="P:double-strand break repair via homologous recombination"/>
    <property type="evidence" value="ECO:0007669"/>
    <property type="project" value="InterPro"/>
</dbReference>
<dbReference type="EMBL" id="SEYY01019451">
    <property type="protein sequence ID" value="KAB7498252.1"/>
    <property type="molecule type" value="Genomic_DNA"/>
</dbReference>
<dbReference type="PANTHER" id="PTHR46456">
    <property type="entry name" value="DNA REPAIR PROTEIN RAD51 HOMOLOG 2"/>
    <property type="match status" value="1"/>
</dbReference>
<dbReference type="AlphaFoldDB" id="A0A5N5SW58"/>
<comment type="similarity">
    <text evidence="2">Belongs to the RecA family. RAD51 subfamily.</text>
</comment>
<dbReference type="GO" id="GO:0000400">
    <property type="term" value="F:four-way junction DNA binding"/>
    <property type="evidence" value="ECO:0007669"/>
    <property type="project" value="TreeGrafter"/>
</dbReference>
<dbReference type="OrthoDB" id="336321at2759"/>
<comment type="caution">
    <text evidence="8">The sequence shown here is derived from an EMBL/GenBank/DDBJ whole genome shotgun (WGS) entry which is preliminary data.</text>
</comment>
<dbReference type="GO" id="GO:0033063">
    <property type="term" value="C:Rad51B-Rad51C-Rad51D-XRCC2 complex"/>
    <property type="evidence" value="ECO:0007669"/>
    <property type="project" value="InterPro"/>
</dbReference>
<dbReference type="SUPFAM" id="SSF52540">
    <property type="entry name" value="P-loop containing nucleoside triphosphate hydrolases"/>
    <property type="match status" value="1"/>
</dbReference>
<evidence type="ECO:0000256" key="2">
    <source>
        <dbReference type="ARBA" id="ARBA00007095"/>
    </source>
</evidence>
<evidence type="ECO:0000313" key="8">
    <source>
        <dbReference type="EMBL" id="KAB7498252.1"/>
    </source>
</evidence>
<dbReference type="GO" id="GO:0005657">
    <property type="term" value="C:replication fork"/>
    <property type="evidence" value="ECO:0007669"/>
    <property type="project" value="TreeGrafter"/>
</dbReference>
<keyword evidence="9" id="KW-1185">Reference proteome</keyword>
<evidence type="ECO:0000256" key="4">
    <source>
        <dbReference type="ARBA" id="ARBA00023125"/>
    </source>
</evidence>
<feature type="non-terminal residue" evidence="8">
    <location>
        <position position="238"/>
    </location>
</feature>
<evidence type="ECO:0000259" key="7">
    <source>
        <dbReference type="PROSITE" id="PS50162"/>
    </source>
</evidence>
<dbReference type="InterPro" id="IPR027417">
    <property type="entry name" value="P-loop_NTPase"/>
</dbReference>
<dbReference type="Gene3D" id="3.40.50.300">
    <property type="entry name" value="P-loop containing nucleotide triphosphate hydrolases"/>
    <property type="match status" value="1"/>
</dbReference>
<dbReference type="InterPro" id="IPR013632">
    <property type="entry name" value="Rad51_C"/>
</dbReference>
<feature type="domain" description="RecA family profile 1" evidence="7">
    <location>
        <begin position="74"/>
        <end position="238"/>
    </location>
</feature>
<proteinExistence type="inferred from homology"/>
<name>A0A5N5SW58_9CRUS</name>
<dbReference type="PANTHER" id="PTHR46456:SF1">
    <property type="entry name" value="DNA REPAIR PROTEIN RAD51 HOMOLOG 2"/>
    <property type="match status" value="1"/>
</dbReference>
<gene>
    <name evidence="8" type="ORF">Anas_07433</name>
</gene>
<keyword evidence="4" id="KW-0238">DNA-binding</keyword>
<evidence type="ECO:0000256" key="1">
    <source>
        <dbReference type="ARBA" id="ARBA00004123"/>
    </source>
</evidence>
<dbReference type="PROSITE" id="PS50162">
    <property type="entry name" value="RECA_2"/>
    <property type="match status" value="1"/>
</dbReference>
<sequence>MSERKLASLDLGDDLQKEIKNANLKTVEDVLSKSFLQLMTILHLSADETEDLIIQLSKECLPPCQKGAELLEKKLTSLPFCDPELDSLLQGGIHRGHLTELSGAPGVGKTQFSYQLAVNCLRCSSPPNGVCFLDTELCFKADRVNEIIEGSLEAECDSSIMSKFHVFQVETVASFNEILSTLELFCIVNDIGLVIVDSIASLIRKEFSQDTKFERASTLASWAAQLKELADKLSISVR</sequence>
<accession>A0A5N5SW58</accession>
<dbReference type="InterPro" id="IPR030548">
    <property type="entry name" value="RAD51B"/>
</dbReference>
<protein>
    <submittedName>
        <fullName evidence="8">DNA repair protein RAD51-like protein 2</fullName>
    </submittedName>
</protein>
<dbReference type="GO" id="GO:0003697">
    <property type="term" value="F:single-stranded DNA binding"/>
    <property type="evidence" value="ECO:0007669"/>
    <property type="project" value="TreeGrafter"/>
</dbReference>
<dbReference type="InterPro" id="IPR058766">
    <property type="entry name" value="HHH_XRCC3_RAD51B"/>
</dbReference>
<dbReference type="GO" id="GO:0003690">
    <property type="term" value="F:double-stranded DNA binding"/>
    <property type="evidence" value="ECO:0007669"/>
    <property type="project" value="TreeGrafter"/>
</dbReference>
<dbReference type="Pfam" id="PF26169">
    <property type="entry name" value="HHH_XRCC3_RpoA"/>
    <property type="match status" value="1"/>
</dbReference>
<dbReference type="Pfam" id="PF08423">
    <property type="entry name" value="Rad51"/>
    <property type="match status" value="1"/>
</dbReference>